<keyword evidence="1" id="KW-0233">DNA recombination</keyword>
<keyword evidence="1" id="KW-0234">DNA repair</keyword>
<keyword evidence="1" id="KW-0067">ATP-binding</keyword>
<keyword evidence="1" id="KW-0227">DNA damage</keyword>
<dbReference type="GO" id="GO:0016787">
    <property type="term" value="F:hydrolase activity"/>
    <property type="evidence" value="ECO:0007669"/>
    <property type="project" value="UniProtKB-KW"/>
</dbReference>
<comment type="caution">
    <text evidence="3">The sequence shown here is derived from an EMBL/GenBank/DDBJ whole genome shotgun (WGS) entry which is preliminary data.</text>
</comment>
<dbReference type="Gene3D" id="3.40.50.300">
    <property type="entry name" value="P-loop containing nucleotide triphosphate hydrolases"/>
    <property type="match status" value="1"/>
</dbReference>
<keyword evidence="1" id="KW-0347">Helicase</keyword>
<evidence type="ECO:0000313" key="4">
    <source>
        <dbReference type="Proteomes" id="UP001215598"/>
    </source>
</evidence>
<evidence type="ECO:0000256" key="1">
    <source>
        <dbReference type="RuleBase" id="RU363044"/>
    </source>
</evidence>
<protein>
    <recommendedName>
        <fullName evidence="1">ATP-dependent DNA helicase</fullName>
        <ecNumber evidence="1">5.6.2.3</ecNumber>
    </recommendedName>
</protein>
<keyword evidence="1" id="KW-0547">Nucleotide-binding</keyword>
<name>A0AAD7DW12_9AGAR</name>
<dbReference type="GO" id="GO:0000723">
    <property type="term" value="P:telomere maintenance"/>
    <property type="evidence" value="ECO:0007669"/>
    <property type="project" value="InterPro"/>
</dbReference>
<accession>A0AAD7DW12</accession>
<comment type="cofactor">
    <cofactor evidence="1">
        <name>Mg(2+)</name>
        <dbReference type="ChEBI" id="CHEBI:18420"/>
    </cofactor>
</comment>
<reference evidence="3" key="1">
    <citation type="submission" date="2023-03" db="EMBL/GenBank/DDBJ databases">
        <title>Massive genome expansion in bonnet fungi (Mycena s.s.) driven by repeated elements and novel gene families across ecological guilds.</title>
        <authorList>
            <consortium name="Lawrence Berkeley National Laboratory"/>
            <person name="Harder C.B."/>
            <person name="Miyauchi S."/>
            <person name="Viragh M."/>
            <person name="Kuo A."/>
            <person name="Thoen E."/>
            <person name="Andreopoulos B."/>
            <person name="Lu D."/>
            <person name="Skrede I."/>
            <person name="Drula E."/>
            <person name="Henrissat B."/>
            <person name="Morin E."/>
            <person name="Kohler A."/>
            <person name="Barry K."/>
            <person name="LaButti K."/>
            <person name="Morin E."/>
            <person name="Salamov A."/>
            <person name="Lipzen A."/>
            <person name="Mereny Z."/>
            <person name="Hegedus B."/>
            <person name="Baldrian P."/>
            <person name="Stursova M."/>
            <person name="Weitz H."/>
            <person name="Taylor A."/>
            <person name="Grigoriev I.V."/>
            <person name="Nagy L.G."/>
            <person name="Martin F."/>
            <person name="Kauserud H."/>
        </authorList>
    </citation>
    <scope>NUCLEOTIDE SEQUENCE</scope>
    <source>
        <strain evidence="3">CBHHK182m</strain>
    </source>
</reference>
<dbReference type="Proteomes" id="UP001215598">
    <property type="component" value="Unassembled WGS sequence"/>
</dbReference>
<dbReference type="GO" id="GO:0005524">
    <property type="term" value="F:ATP binding"/>
    <property type="evidence" value="ECO:0007669"/>
    <property type="project" value="UniProtKB-KW"/>
</dbReference>
<comment type="catalytic activity">
    <reaction evidence="1">
        <text>ATP + H2O = ADP + phosphate + H(+)</text>
        <dbReference type="Rhea" id="RHEA:13065"/>
        <dbReference type="ChEBI" id="CHEBI:15377"/>
        <dbReference type="ChEBI" id="CHEBI:15378"/>
        <dbReference type="ChEBI" id="CHEBI:30616"/>
        <dbReference type="ChEBI" id="CHEBI:43474"/>
        <dbReference type="ChEBI" id="CHEBI:456216"/>
        <dbReference type="EC" id="5.6.2.3"/>
    </reaction>
</comment>
<dbReference type="GO" id="GO:0006281">
    <property type="term" value="P:DNA repair"/>
    <property type="evidence" value="ECO:0007669"/>
    <property type="project" value="UniProtKB-KW"/>
</dbReference>
<proteinExistence type="inferred from homology"/>
<dbReference type="InterPro" id="IPR010285">
    <property type="entry name" value="DNA_helicase_pif1-like_DEAD"/>
</dbReference>
<dbReference type="GO" id="GO:0006310">
    <property type="term" value="P:DNA recombination"/>
    <property type="evidence" value="ECO:0007669"/>
    <property type="project" value="UniProtKB-KW"/>
</dbReference>
<keyword evidence="4" id="KW-1185">Reference proteome</keyword>
<dbReference type="AlphaFoldDB" id="A0AAD7DW12"/>
<sequence>VDGRAGRGKTYVLYAIIGALRKMNEIVLVSASSAFDAKNYPGGRIAHYLYGI</sequence>
<evidence type="ECO:0000313" key="3">
    <source>
        <dbReference type="EMBL" id="KAJ7699159.1"/>
    </source>
</evidence>
<evidence type="ECO:0000259" key="2">
    <source>
        <dbReference type="Pfam" id="PF05970"/>
    </source>
</evidence>
<dbReference type="InterPro" id="IPR027417">
    <property type="entry name" value="P-loop_NTPase"/>
</dbReference>
<dbReference type="GO" id="GO:0043139">
    <property type="term" value="F:5'-3' DNA helicase activity"/>
    <property type="evidence" value="ECO:0007669"/>
    <property type="project" value="UniProtKB-EC"/>
</dbReference>
<organism evidence="3 4">
    <name type="scientific">Mycena metata</name>
    <dbReference type="NCBI Taxonomy" id="1033252"/>
    <lineage>
        <taxon>Eukaryota</taxon>
        <taxon>Fungi</taxon>
        <taxon>Dikarya</taxon>
        <taxon>Basidiomycota</taxon>
        <taxon>Agaricomycotina</taxon>
        <taxon>Agaricomycetes</taxon>
        <taxon>Agaricomycetidae</taxon>
        <taxon>Agaricales</taxon>
        <taxon>Marasmiineae</taxon>
        <taxon>Mycenaceae</taxon>
        <taxon>Mycena</taxon>
    </lineage>
</organism>
<feature type="non-terminal residue" evidence="3">
    <location>
        <position position="52"/>
    </location>
</feature>
<dbReference type="EC" id="5.6.2.3" evidence="1"/>
<comment type="similarity">
    <text evidence="1">Belongs to the helicase family.</text>
</comment>
<dbReference type="EMBL" id="JARKIB010000576">
    <property type="protein sequence ID" value="KAJ7699159.1"/>
    <property type="molecule type" value="Genomic_DNA"/>
</dbReference>
<gene>
    <name evidence="3" type="ORF">B0H16DRAFT_1242049</name>
</gene>
<dbReference type="Pfam" id="PF05970">
    <property type="entry name" value="PIF1"/>
    <property type="match status" value="1"/>
</dbReference>
<keyword evidence="1" id="KW-0378">Hydrolase</keyword>
<feature type="domain" description="DNA helicase Pif1-like DEAD-box helicase" evidence="2">
    <location>
        <begin position="1"/>
        <end position="52"/>
    </location>
</feature>
<feature type="non-terminal residue" evidence="3">
    <location>
        <position position="1"/>
    </location>
</feature>